<dbReference type="Pfam" id="PF20684">
    <property type="entry name" value="Fung_rhodopsin"/>
    <property type="match status" value="1"/>
</dbReference>
<evidence type="ECO:0000256" key="4">
    <source>
        <dbReference type="ARBA" id="ARBA00023136"/>
    </source>
</evidence>
<protein>
    <recommendedName>
        <fullName evidence="8">Rhodopsin domain-containing protein</fullName>
    </recommendedName>
</protein>
<evidence type="ECO:0000256" key="5">
    <source>
        <dbReference type="ARBA" id="ARBA00038359"/>
    </source>
</evidence>
<accession>A0A5M9KV99</accession>
<dbReference type="EMBL" id="NRDI02000019">
    <property type="protein sequence ID" value="KAI1509746.1"/>
    <property type="molecule type" value="Genomic_DNA"/>
</dbReference>
<name>A0A5M9KV99_9PLEO</name>
<feature type="region of interest" description="Disordered" evidence="6">
    <location>
        <begin position="232"/>
        <end position="270"/>
    </location>
</feature>
<reference evidence="10" key="1">
    <citation type="journal article" date="2022" name="Microb. Genom.">
        <title>A global pangenome for the wheat fungal pathogen Pyrenophora tritici-repentis and prediction of effector protein structural homology.</title>
        <authorList>
            <person name="Moolhuijzen P.M."/>
            <person name="See P.T."/>
            <person name="Shi G."/>
            <person name="Powell H.R."/>
            <person name="Cockram J."/>
            <person name="Jorgensen L.N."/>
            <person name="Benslimane H."/>
            <person name="Strelkov S.E."/>
            <person name="Turner J."/>
            <person name="Liu Z."/>
            <person name="Moffat C.S."/>
        </authorList>
    </citation>
    <scope>NUCLEOTIDE SEQUENCE [LARGE SCALE GENOMIC DNA]</scope>
</reference>
<sequence length="343" mass="38834">MFSGYYGVGMHTPSIPPLNLAPMLKANLACRVLYTTAVFCVKSSILLFCLRLDPHLRTRRLVYVLLVSVALLTVVTFFVLLFVCMPPSLFWDLSRQAREPEKCLTQSTQQVFFEVNGGVKYVRPDMEKMEMEETIYSLPLFILWKLQMPRSQKVALGALLCVGLVAVVAGCVRFYYVLSLGKEEDIWWYMADSLNWFSVEIYAAIICSSASTLKILVKTYIPRVWNSSIHASRSRSHSNGRHVFMQSNNTSTRHKRSGSKEYSTKPCSAGSEKELSERKYGFDGLTEMENESEEAIVGVSCVGEEKEDDGSRDEGVREEQGLKDEEGRSAMMTEVPRVEDDRC</sequence>
<feature type="transmembrane region" description="Helical" evidence="7">
    <location>
        <begin position="154"/>
        <end position="176"/>
    </location>
</feature>
<dbReference type="AlphaFoldDB" id="A0A5M9KV99"/>
<dbReference type="PANTHER" id="PTHR33048:SF129">
    <property type="entry name" value="INTEGRAL MEMBRANE PROTEIN-RELATED"/>
    <property type="match status" value="1"/>
</dbReference>
<evidence type="ECO:0000313" key="9">
    <source>
        <dbReference type="EMBL" id="KAI1509746.1"/>
    </source>
</evidence>
<comment type="caution">
    <text evidence="9">The sequence shown here is derived from an EMBL/GenBank/DDBJ whole genome shotgun (WGS) entry which is preliminary data.</text>
</comment>
<feature type="transmembrane region" description="Helical" evidence="7">
    <location>
        <begin position="62"/>
        <end position="85"/>
    </location>
</feature>
<keyword evidence="2 7" id="KW-0812">Transmembrane</keyword>
<organism evidence="9 10">
    <name type="scientific">Pyrenophora tritici-repentis</name>
    <dbReference type="NCBI Taxonomy" id="45151"/>
    <lineage>
        <taxon>Eukaryota</taxon>
        <taxon>Fungi</taxon>
        <taxon>Dikarya</taxon>
        <taxon>Ascomycota</taxon>
        <taxon>Pezizomycotina</taxon>
        <taxon>Dothideomycetes</taxon>
        <taxon>Pleosporomycetidae</taxon>
        <taxon>Pleosporales</taxon>
        <taxon>Pleosporineae</taxon>
        <taxon>Pleosporaceae</taxon>
        <taxon>Pyrenophora</taxon>
    </lineage>
</organism>
<feature type="transmembrane region" description="Helical" evidence="7">
    <location>
        <begin position="32"/>
        <end position="50"/>
    </location>
</feature>
<keyword evidence="10" id="KW-1185">Reference proteome</keyword>
<keyword evidence="4 7" id="KW-0472">Membrane</keyword>
<evidence type="ECO:0000259" key="8">
    <source>
        <dbReference type="Pfam" id="PF20684"/>
    </source>
</evidence>
<evidence type="ECO:0000256" key="3">
    <source>
        <dbReference type="ARBA" id="ARBA00022989"/>
    </source>
</evidence>
<evidence type="ECO:0000256" key="6">
    <source>
        <dbReference type="SAM" id="MobiDB-lite"/>
    </source>
</evidence>
<comment type="subcellular location">
    <subcellularLocation>
        <location evidence="1">Membrane</location>
        <topology evidence="1">Multi-pass membrane protein</topology>
    </subcellularLocation>
</comment>
<evidence type="ECO:0000256" key="7">
    <source>
        <dbReference type="SAM" id="Phobius"/>
    </source>
</evidence>
<dbReference type="OrthoDB" id="444631at2759"/>
<dbReference type="Proteomes" id="UP000249757">
    <property type="component" value="Unassembled WGS sequence"/>
</dbReference>
<feature type="compositionally biased region" description="Basic and acidic residues" evidence="6">
    <location>
        <begin position="312"/>
        <end position="328"/>
    </location>
</feature>
<evidence type="ECO:0000313" key="10">
    <source>
        <dbReference type="Proteomes" id="UP000249757"/>
    </source>
</evidence>
<comment type="similarity">
    <text evidence="5">Belongs to the SAT4 family.</text>
</comment>
<keyword evidence="3 7" id="KW-1133">Transmembrane helix</keyword>
<feature type="domain" description="Rhodopsin" evidence="8">
    <location>
        <begin position="5"/>
        <end position="218"/>
    </location>
</feature>
<dbReference type="PANTHER" id="PTHR33048">
    <property type="entry name" value="PTH11-LIKE INTEGRAL MEMBRANE PROTEIN (AFU_ORTHOLOGUE AFUA_5G11245)"/>
    <property type="match status" value="1"/>
</dbReference>
<feature type="region of interest" description="Disordered" evidence="6">
    <location>
        <begin position="286"/>
        <end position="343"/>
    </location>
</feature>
<gene>
    <name evidence="9" type="ORF">Ptr86124_011332</name>
</gene>
<dbReference type="InterPro" id="IPR052337">
    <property type="entry name" value="SAT4-like"/>
</dbReference>
<proteinExistence type="inferred from homology"/>
<evidence type="ECO:0000256" key="1">
    <source>
        <dbReference type="ARBA" id="ARBA00004141"/>
    </source>
</evidence>
<evidence type="ECO:0000256" key="2">
    <source>
        <dbReference type="ARBA" id="ARBA00022692"/>
    </source>
</evidence>
<dbReference type="GO" id="GO:0016020">
    <property type="term" value="C:membrane"/>
    <property type="evidence" value="ECO:0007669"/>
    <property type="project" value="UniProtKB-SubCell"/>
</dbReference>
<dbReference type="InterPro" id="IPR049326">
    <property type="entry name" value="Rhodopsin_dom_fungi"/>
</dbReference>